<name>A0ABV3CK06_9ACTN</name>
<dbReference type="RefSeq" id="WP_358474752.1">
    <property type="nucleotide sequence ID" value="NZ_JBEZAE010000034.1"/>
</dbReference>
<dbReference type="InterPro" id="IPR057727">
    <property type="entry name" value="WCX_dom"/>
</dbReference>
<evidence type="ECO:0000313" key="3">
    <source>
        <dbReference type="Proteomes" id="UP001551329"/>
    </source>
</evidence>
<dbReference type="EMBL" id="JBEZAE010000034">
    <property type="protein sequence ID" value="MEU7075121.1"/>
    <property type="molecule type" value="Genomic_DNA"/>
</dbReference>
<accession>A0ABV3CK06</accession>
<feature type="domain" description="WCX" evidence="1">
    <location>
        <begin position="2"/>
        <end position="38"/>
    </location>
</feature>
<reference evidence="2 3" key="1">
    <citation type="submission" date="2024-06" db="EMBL/GenBank/DDBJ databases">
        <title>The Natural Products Discovery Center: Release of the First 8490 Sequenced Strains for Exploring Actinobacteria Biosynthetic Diversity.</title>
        <authorList>
            <person name="Kalkreuter E."/>
            <person name="Kautsar S.A."/>
            <person name="Yang D."/>
            <person name="Bader C.D."/>
            <person name="Teijaro C.N."/>
            <person name="Fluegel L."/>
            <person name="Davis C.M."/>
            <person name="Simpson J.R."/>
            <person name="Lauterbach L."/>
            <person name="Steele A.D."/>
            <person name="Gui C."/>
            <person name="Meng S."/>
            <person name="Li G."/>
            <person name="Viehrig K."/>
            <person name="Ye F."/>
            <person name="Su P."/>
            <person name="Kiefer A.F."/>
            <person name="Nichols A."/>
            <person name="Cepeda A.J."/>
            <person name="Yan W."/>
            <person name="Fan B."/>
            <person name="Jiang Y."/>
            <person name="Adhikari A."/>
            <person name="Zheng C.-J."/>
            <person name="Schuster L."/>
            <person name="Cowan T.M."/>
            <person name="Smanski M.J."/>
            <person name="Chevrette M.G."/>
            <person name="De Carvalho L.P.S."/>
            <person name="Shen B."/>
        </authorList>
    </citation>
    <scope>NUCLEOTIDE SEQUENCE [LARGE SCALE GENOMIC DNA]</scope>
    <source>
        <strain evidence="2 3">NPDC045974</strain>
    </source>
</reference>
<evidence type="ECO:0000313" key="2">
    <source>
        <dbReference type="EMBL" id="MEU7075121.1"/>
    </source>
</evidence>
<organism evidence="2 3">
    <name type="scientific">Streptomyces narbonensis</name>
    <dbReference type="NCBI Taxonomy" id="67333"/>
    <lineage>
        <taxon>Bacteria</taxon>
        <taxon>Bacillati</taxon>
        <taxon>Actinomycetota</taxon>
        <taxon>Actinomycetes</taxon>
        <taxon>Kitasatosporales</taxon>
        <taxon>Streptomycetaceae</taxon>
        <taxon>Streptomyces</taxon>
    </lineage>
</organism>
<dbReference type="Pfam" id="PF25583">
    <property type="entry name" value="WCX"/>
    <property type="match status" value="1"/>
</dbReference>
<keyword evidence="3" id="KW-1185">Reference proteome</keyword>
<gene>
    <name evidence="2" type="ORF">AB0A88_34040</name>
</gene>
<comment type="caution">
    <text evidence="2">The sequence shown here is derived from an EMBL/GenBank/DDBJ whole genome shotgun (WGS) entry which is preliminary data.</text>
</comment>
<sequence>MRVDGPTPEVVATQLAGMGARIEVLDPPEARERLARLAVSWPVCTDRKALSEQEVAR</sequence>
<proteinExistence type="predicted"/>
<dbReference type="Proteomes" id="UP001551329">
    <property type="component" value="Unassembled WGS sequence"/>
</dbReference>
<protein>
    <recommendedName>
        <fullName evidence="1">WCX domain-containing protein</fullName>
    </recommendedName>
</protein>
<evidence type="ECO:0000259" key="1">
    <source>
        <dbReference type="Pfam" id="PF25583"/>
    </source>
</evidence>